<reference evidence="15 16" key="1">
    <citation type="submission" date="2018-05" db="EMBL/GenBank/DDBJ databases">
        <title>Genomic Encyclopedia of Type Strains, Phase IV (KMG-IV): sequencing the most valuable type-strain genomes for metagenomic binning, comparative biology and taxonomic classification.</title>
        <authorList>
            <person name="Goeker M."/>
        </authorList>
    </citation>
    <scope>NUCLEOTIDE SEQUENCE [LARGE SCALE GENOMIC DNA]</scope>
    <source>
        <strain evidence="15 16">DSM 23606</strain>
    </source>
</reference>
<feature type="chain" id="PRO_5016257552" description="Translocation and assembly module subunit TamA" evidence="11">
    <location>
        <begin position="28"/>
        <end position="586"/>
    </location>
</feature>
<dbReference type="InterPro" id="IPR039910">
    <property type="entry name" value="D15-like"/>
</dbReference>
<dbReference type="AlphaFoldDB" id="A0A317MWC8"/>
<evidence type="ECO:0000259" key="14">
    <source>
        <dbReference type="Pfam" id="PF17243"/>
    </source>
</evidence>
<dbReference type="InterPro" id="IPR010827">
    <property type="entry name" value="BamA/TamA_POTRA"/>
</dbReference>
<dbReference type="PANTHER" id="PTHR12815:SF47">
    <property type="entry name" value="TRANSLOCATION AND ASSEMBLY MODULE SUBUNIT TAMA"/>
    <property type="match status" value="1"/>
</dbReference>
<evidence type="ECO:0000256" key="8">
    <source>
        <dbReference type="ARBA" id="ARBA00023237"/>
    </source>
</evidence>
<evidence type="ECO:0000259" key="12">
    <source>
        <dbReference type="Pfam" id="PF01103"/>
    </source>
</evidence>
<comment type="subunit">
    <text evidence="10">Interacts with TamB to form the translocation and assembly module (TAM).</text>
</comment>
<keyword evidence="7" id="KW-0472">Membrane</keyword>
<dbReference type="GO" id="GO:0009306">
    <property type="term" value="P:protein secretion"/>
    <property type="evidence" value="ECO:0007669"/>
    <property type="project" value="TreeGrafter"/>
</dbReference>
<feature type="signal peptide" evidence="11">
    <location>
        <begin position="1"/>
        <end position="27"/>
    </location>
</feature>
<evidence type="ECO:0000313" key="15">
    <source>
        <dbReference type="EMBL" id="PWV59069.1"/>
    </source>
</evidence>
<dbReference type="Gene3D" id="2.40.160.50">
    <property type="entry name" value="membrane protein fhac: a member of the omp85/tpsb transporter family"/>
    <property type="match status" value="1"/>
</dbReference>
<evidence type="ECO:0000256" key="5">
    <source>
        <dbReference type="ARBA" id="ARBA00022692"/>
    </source>
</evidence>
<dbReference type="InterPro" id="IPR000184">
    <property type="entry name" value="Bac_surfAg_D15"/>
</dbReference>
<keyword evidence="16" id="KW-1185">Reference proteome</keyword>
<feature type="domain" description="POTRA" evidence="13">
    <location>
        <begin position="202"/>
        <end position="272"/>
    </location>
</feature>
<dbReference type="GO" id="GO:0097347">
    <property type="term" value="C:TAM protein secretion complex"/>
    <property type="evidence" value="ECO:0007669"/>
    <property type="project" value="TreeGrafter"/>
</dbReference>
<sequence>MRVGASARLPLSGWLLAALMFSAAAQAAPGVVVEIDGLDDERLRHNVEAFLDIESAVGKPLPTDARVHWLHAQATAEIHAALEPFGYYSPQIDAELQRSDDGGWRAVYRIDAGQPVRVRDFDVVISGAAAQDAPFAALLDRQALHAGAVFEHSAWEDLKSALQGLATERGYFEARIERAEVIVDPDAGAADVHFHLDSGRRYRFGELSFRQDFLKDSLLRRYNRIKPGDPYDAAALIDLQSALNDADYFSTVELDAGPDRADGDVVPIDVRLEPRKRKRYDFGLGYGTDTGPRGRIGYQDRWVNSLGHKINSDLRVSTIKSTLSAEYVIPGNDPRTEQVAIRAGADYENSSTKWSQTAVIGISKQVQLTSAWQRIVALDEQVERFRQDNGDTETVALLIPSLSFTRLHADDKLNVKRGDRLTFKLRGAAEPLLSDLSFAQFSAGAKRVQPLGDDARLLVRLDAGTTWTSDLERLPTSIRFYAGGDNSVRGYAYESIGPRNAKGDVIGGKNTVVGSVEYEHRVVGDWSVASFVDAGDAFNDSMSLKIGAGIGLRWASPIGPIRLDLAHGFDDPGDAFRIHFTLGPDL</sequence>
<evidence type="ECO:0000256" key="10">
    <source>
        <dbReference type="ARBA" id="ARBA00093548"/>
    </source>
</evidence>
<comment type="similarity">
    <text evidence="2">Belongs to the TamA family.</text>
</comment>
<dbReference type="Pfam" id="PF01103">
    <property type="entry name" value="Omp85"/>
    <property type="match status" value="1"/>
</dbReference>
<evidence type="ECO:0000256" key="6">
    <source>
        <dbReference type="ARBA" id="ARBA00022729"/>
    </source>
</evidence>
<evidence type="ECO:0000256" key="7">
    <source>
        <dbReference type="ARBA" id="ARBA00023136"/>
    </source>
</evidence>
<dbReference type="RefSeq" id="WP_110019875.1">
    <property type="nucleotide sequence ID" value="NZ_QGTJ01000012.1"/>
</dbReference>
<comment type="caution">
    <text evidence="15">The sequence shown here is derived from an EMBL/GenBank/DDBJ whole genome shotgun (WGS) entry which is preliminary data.</text>
</comment>
<organism evidence="15 16">
    <name type="scientific">Plasticicumulans acidivorans</name>
    <dbReference type="NCBI Taxonomy" id="886464"/>
    <lineage>
        <taxon>Bacteria</taxon>
        <taxon>Pseudomonadati</taxon>
        <taxon>Pseudomonadota</taxon>
        <taxon>Gammaproteobacteria</taxon>
        <taxon>Candidatus Competibacteraceae</taxon>
        <taxon>Plasticicumulans</taxon>
    </lineage>
</organism>
<dbReference type="Pfam" id="PF07244">
    <property type="entry name" value="POTRA"/>
    <property type="match status" value="1"/>
</dbReference>
<evidence type="ECO:0000256" key="1">
    <source>
        <dbReference type="ARBA" id="ARBA00004442"/>
    </source>
</evidence>
<dbReference type="EMBL" id="QGTJ01000012">
    <property type="protein sequence ID" value="PWV59069.1"/>
    <property type="molecule type" value="Genomic_DNA"/>
</dbReference>
<evidence type="ECO:0000256" key="2">
    <source>
        <dbReference type="ARBA" id="ARBA00010248"/>
    </source>
</evidence>
<keyword evidence="4" id="KW-1134">Transmembrane beta strand</keyword>
<dbReference type="InterPro" id="IPR035243">
    <property type="entry name" value="TamA_POTRA_Dom_1"/>
</dbReference>
<dbReference type="Proteomes" id="UP000246569">
    <property type="component" value="Unassembled WGS sequence"/>
</dbReference>
<dbReference type="GO" id="GO:0009279">
    <property type="term" value="C:cell outer membrane"/>
    <property type="evidence" value="ECO:0007669"/>
    <property type="project" value="UniProtKB-SubCell"/>
</dbReference>
<evidence type="ECO:0000256" key="11">
    <source>
        <dbReference type="SAM" id="SignalP"/>
    </source>
</evidence>
<feature type="domain" description="Bacterial surface antigen (D15)" evidence="12">
    <location>
        <begin position="344"/>
        <end position="583"/>
    </location>
</feature>
<dbReference type="OrthoDB" id="9769707at2"/>
<feature type="domain" description="TamA POTRA" evidence="14">
    <location>
        <begin position="33"/>
        <end position="111"/>
    </location>
</feature>
<protein>
    <recommendedName>
        <fullName evidence="3">Translocation and assembly module subunit TamA</fullName>
    </recommendedName>
    <alternativeName>
        <fullName evidence="9">Autotransporter assembly factor TamA</fullName>
    </alternativeName>
</protein>
<keyword evidence="6 11" id="KW-0732">Signal</keyword>
<evidence type="ECO:0000313" key="16">
    <source>
        <dbReference type="Proteomes" id="UP000246569"/>
    </source>
</evidence>
<dbReference type="Gene3D" id="3.10.20.310">
    <property type="entry name" value="membrane protein fhac"/>
    <property type="match status" value="3"/>
</dbReference>
<keyword evidence="5" id="KW-0812">Transmembrane</keyword>
<accession>A0A317MWC8</accession>
<name>A0A317MWC8_9GAMM</name>
<keyword evidence="8" id="KW-0998">Cell outer membrane</keyword>
<proteinExistence type="inferred from homology"/>
<evidence type="ECO:0000256" key="3">
    <source>
        <dbReference type="ARBA" id="ARBA00015419"/>
    </source>
</evidence>
<evidence type="ECO:0000256" key="4">
    <source>
        <dbReference type="ARBA" id="ARBA00022452"/>
    </source>
</evidence>
<evidence type="ECO:0000256" key="9">
    <source>
        <dbReference type="ARBA" id="ARBA00033063"/>
    </source>
</evidence>
<comment type="subcellular location">
    <subcellularLocation>
        <location evidence="1">Cell outer membrane</location>
    </subcellularLocation>
</comment>
<evidence type="ECO:0000259" key="13">
    <source>
        <dbReference type="Pfam" id="PF07244"/>
    </source>
</evidence>
<gene>
    <name evidence="15" type="ORF">C7443_11267</name>
</gene>
<dbReference type="Pfam" id="PF17243">
    <property type="entry name" value="POTRA_TamA_1"/>
    <property type="match status" value="1"/>
</dbReference>
<dbReference type="PANTHER" id="PTHR12815">
    <property type="entry name" value="SORTING AND ASSEMBLY MACHINERY SAMM50 PROTEIN FAMILY MEMBER"/>
    <property type="match status" value="1"/>
</dbReference>